<dbReference type="EMBL" id="JASPKY010000114">
    <property type="protein sequence ID" value="KAK9736383.1"/>
    <property type="molecule type" value="Genomic_DNA"/>
</dbReference>
<dbReference type="AlphaFoldDB" id="A0AAW1LRB6"/>
<name>A0AAW1LRB6_POPJA</name>
<evidence type="ECO:0000259" key="1">
    <source>
        <dbReference type="Pfam" id="PF13843"/>
    </source>
</evidence>
<evidence type="ECO:0000313" key="2">
    <source>
        <dbReference type="EMBL" id="KAK9736383.1"/>
    </source>
</evidence>
<dbReference type="Pfam" id="PF13843">
    <property type="entry name" value="DDE_Tnp_1_7"/>
    <property type="match status" value="1"/>
</dbReference>
<sequence length="279" mass="32148">MNSAECVNIPTIGKSSVCGFTAEFLDVQGHFDEEHILKVDYTDEDDDIRKDTTDETGSKWSHTKCFGHKKFLKVGDDDHVLLTLLEADKSLIDIFSYDENESDTEITEVAGCVPPEEFESDDDSDDEPLINIKRRLEIENQEVNRKTWKKMGSFIPLHFNSEEVEDGLEDRSNWQVENYVDMYFSDTDLQNMADCTNLRILQDTEKAMNLTVTEIKQFIGISILMLCLRYPNVRMYWAKTTKVNAIASVMSRDKFFKTRNNLKVIVNADVPAEVKQNDR</sequence>
<feature type="domain" description="PiggyBac transposable element-derived protein" evidence="1">
    <location>
        <begin position="184"/>
        <end position="268"/>
    </location>
</feature>
<accession>A0AAW1LRB6</accession>
<organism evidence="2 3">
    <name type="scientific">Popillia japonica</name>
    <name type="common">Japanese beetle</name>
    <dbReference type="NCBI Taxonomy" id="7064"/>
    <lineage>
        <taxon>Eukaryota</taxon>
        <taxon>Metazoa</taxon>
        <taxon>Ecdysozoa</taxon>
        <taxon>Arthropoda</taxon>
        <taxon>Hexapoda</taxon>
        <taxon>Insecta</taxon>
        <taxon>Pterygota</taxon>
        <taxon>Neoptera</taxon>
        <taxon>Endopterygota</taxon>
        <taxon>Coleoptera</taxon>
        <taxon>Polyphaga</taxon>
        <taxon>Scarabaeiformia</taxon>
        <taxon>Scarabaeidae</taxon>
        <taxon>Rutelinae</taxon>
        <taxon>Popillia</taxon>
    </lineage>
</organism>
<dbReference type="PANTHER" id="PTHR47272">
    <property type="entry name" value="DDE_TNP_1_7 DOMAIN-CONTAINING PROTEIN"/>
    <property type="match status" value="1"/>
</dbReference>
<comment type="caution">
    <text evidence="2">The sequence shown here is derived from an EMBL/GenBank/DDBJ whole genome shotgun (WGS) entry which is preliminary data.</text>
</comment>
<evidence type="ECO:0000313" key="3">
    <source>
        <dbReference type="Proteomes" id="UP001458880"/>
    </source>
</evidence>
<gene>
    <name evidence="2" type="ORF">QE152_g12536</name>
</gene>
<dbReference type="InterPro" id="IPR029526">
    <property type="entry name" value="PGBD"/>
</dbReference>
<proteinExistence type="predicted"/>
<dbReference type="PANTHER" id="PTHR47272:SF1">
    <property type="entry name" value="PIGGYBAC TRANSPOSABLE ELEMENT-DERIVED PROTEIN 3-LIKE"/>
    <property type="match status" value="1"/>
</dbReference>
<keyword evidence="3" id="KW-1185">Reference proteome</keyword>
<reference evidence="2 3" key="1">
    <citation type="journal article" date="2024" name="BMC Genomics">
        <title>De novo assembly and annotation of Popillia japonica's genome with initial clues to its potential as an invasive pest.</title>
        <authorList>
            <person name="Cucini C."/>
            <person name="Boschi S."/>
            <person name="Funari R."/>
            <person name="Cardaioli E."/>
            <person name="Iannotti N."/>
            <person name="Marturano G."/>
            <person name="Paoli F."/>
            <person name="Bruttini M."/>
            <person name="Carapelli A."/>
            <person name="Frati F."/>
            <person name="Nardi F."/>
        </authorList>
    </citation>
    <scope>NUCLEOTIDE SEQUENCE [LARGE SCALE GENOMIC DNA]</scope>
    <source>
        <strain evidence="2">DMR45628</strain>
    </source>
</reference>
<protein>
    <submittedName>
        <fullName evidence="2">Transposase IS4</fullName>
    </submittedName>
</protein>
<dbReference type="Proteomes" id="UP001458880">
    <property type="component" value="Unassembled WGS sequence"/>
</dbReference>